<evidence type="ECO:0000313" key="3">
    <source>
        <dbReference type="Proteomes" id="UP000075683"/>
    </source>
</evidence>
<gene>
    <name evidence="2" type="ORF">B4135_0405</name>
</gene>
<dbReference type="STRING" id="301148.B4135_0405"/>
<evidence type="ECO:0000313" key="2">
    <source>
        <dbReference type="EMBL" id="KYD08724.1"/>
    </source>
</evidence>
<name>A0A150L8V3_9BACI</name>
<dbReference type="Proteomes" id="UP000075683">
    <property type="component" value="Unassembled WGS sequence"/>
</dbReference>
<organism evidence="2 3">
    <name type="scientific">Caldibacillus debilis</name>
    <dbReference type="NCBI Taxonomy" id="301148"/>
    <lineage>
        <taxon>Bacteria</taxon>
        <taxon>Bacillati</taxon>
        <taxon>Bacillota</taxon>
        <taxon>Bacilli</taxon>
        <taxon>Bacillales</taxon>
        <taxon>Bacillaceae</taxon>
        <taxon>Caldibacillus</taxon>
    </lineage>
</organism>
<dbReference type="AlphaFoldDB" id="A0A150L8V3"/>
<reference evidence="2 3" key="1">
    <citation type="submission" date="2016-01" db="EMBL/GenBank/DDBJ databases">
        <title>Draft Genome Sequences of Seven Thermophilic Sporeformers Isolated from Foods.</title>
        <authorList>
            <person name="Berendsen E.M."/>
            <person name="Wells-Bennik M.H."/>
            <person name="Krawcyk A.O."/>
            <person name="De Jong A."/>
            <person name="Holsappel S."/>
            <person name="Eijlander R.T."/>
            <person name="Kuipers O.P."/>
        </authorList>
    </citation>
    <scope>NUCLEOTIDE SEQUENCE [LARGE SCALE GENOMIC DNA]</scope>
    <source>
        <strain evidence="2 3">B4135</strain>
    </source>
</reference>
<evidence type="ECO:0000256" key="1">
    <source>
        <dbReference type="SAM" id="MobiDB-lite"/>
    </source>
</evidence>
<comment type="caution">
    <text evidence="2">The sequence shown here is derived from an EMBL/GenBank/DDBJ whole genome shotgun (WGS) entry which is preliminary data.</text>
</comment>
<accession>A0A150L8V3</accession>
<protein>
    <submittedName>
        <fullName evidence="2">Uncharacterized protein</fullName>
    </submittedName>
</protein>
<feature type="region of interest" description="Disordered" evidence="1">
    <location>
        <begin position="1"/>
        <end position="47"/>
    </location>
</feature>
<sequence length="47" mass="5071">MGKSRRPDPERAAETGQNPKNRKERQGRTADCGGPGGSFKIKGTEGR</sequence>
<proteinExistence type="predicted"/>
<dbReference type="EMBL" id="LQYT01000135">
    <property type="protein sequence ID" value="KYD08724.1"/>
    <property type="molecule type" value="Genomic_DNA"/>
</dbReference>
<feature type="compositionally biased region" description="Basic and acidic residues" evidence="1">
    <location>
        <begin position="1"/>
        <end position="13"/>
    </location>
</feature>